<keyword evidence="4" id="KW-0963">Cytoplasm</keyword>
<evidence type="ECO:0000259" key="7">
    <source>
        <dbReference type="Pfam" id="PF01138"/>
    </source>
</evidence>
<dbReference type="SUPFAM" id="SSF54211">
    <property type="entry name" value="Ribosomal protein S5 domain 2-like"/>
    <property type="match status" value="1"/>
</dbReference>
<evidence type="ECO:0000256" key="6">
    <source>
        <dbReference type="ARBA" id="ARBA00042523"/>
    </source>
</evidence>
<dbReference type="GO" id="GO:0034475">
    <property type="term" value="P:U4 snRNA 3'-end processing"/>
    <property type="evidence" value="ECO:0007669"/>
    <property type="project" value="TreeGrafter"/>
</dbReference>
<dbReference type="EMBL" id="NHTK01001140">
    <property type="protein sequence ID" value="PPR02827.1"/>
    <property type="molecule type" value="Genomic_DNA"/>
</dbReference>
<evidence type="ECO:0000256" key="5">
    <source>
        <dbReference type="ARBA" id="ARBA00022835"/>
    </source>
</evidence>
<keyword evidence="5" id="KW-0271">Exosome</keyword>
<dbReference type="PANTHER" id="PTHR11097">
    <property type="entry name" value="EXOSOME COMPLEX EXONUCLEASE RIBOSOMAL RNA PROCESSING PROTEIN"/>
    <property type="match status" value="1"/>
</dbReference>
<dbReference type="GO" id="GO:0016075">
    <property type="term" value="P:rRNA catabolic process"/>
    <property type="evidence" value="ECO:0007669"/>
    <property type="project" value="TreeGrafter"/>
</dbReference>
<dbReference type="GO" id="GO:0071038">
    <property type="term" value="P:TRAMP-dependent tRNA surveillance pathway"/>
    <property type="evidence" value="ECO:0007669"/>
    <property type="project" value="TreeGrafter"/>
</dbReference>
<dbReference type="PANTHER" id="PTHR11097:SF8">
    <property type="entry name" value="EXOSOME COMPLEX COMPONENT RRP42"/>
    <property type="match status" value="1"/>
</dbReference>
<name>A0A409YII9_9AGAR</name>
<dbReference type="Proteomes" id="UP000284842">
    <property type="component" value="Unassembled WGS sequence"/>
</dbReference>
<dbReference type="InterPro" id="IPR020568">
    <property type="entry name" value="Ribosomal_Su5_D2-typ_SF"/>
</dbReference>
<dbReference type="InParanoid" id="A0A409YII9"/>
<evidence type="ECO:0000313" key="8">
    <source>
        <dbReference type="EMBL" id="PPR02827.1"/>
    </source>
</evidence>
<reference evidence="8 9" key="1">
    <citation type="journal article" date="2018" name="Evol. Lett.">
        <title>Horizontal gene cluster transfer increased hallucinogenic mushroom diversity.</title>
        <authorList>
            <person name="Reynolds H.T."/>
            <person name="Vijayakumar V."/>
            <person name="Gluck-Thaler E."/>
            <person name="Korotkin H.B."/>
            <person name="Matheny P.B."/>
            <person name="Slot J.C."/>
        </authorList>
    </citation>
    <scope>NUCLEOTIDE SEQUENCE [LARGE SCALE GENOMIC DNA]</scope>
    <source>
        <strain evidence="8 9">2629</strain>
    </source>
</reference>
<feature type="domain" description="Exoribonuclease phosphorolytic" evidence="7">
    <location>
        <begin position="34"/>
        <end position="181"/>
    </location>
</feature>
<proteinExistence type="inferred from homology"/>
<dbReference type="GO" id="GO:0034476">
    <property type="term" value="P:U5 snRNA 3'-end processing"/>
    <property type="evidence" value="ECO:0007669"/>
    <property type="project" value="TreeGrafter"/>
</dbReference>
<dbReference type="AlphaFoldDB" id="A0A409YII9"/>
<evidence type="ECO:0000313" key="9">
    <source>
        <dbReference type="Proteomes" id="UP000284842"/>
    </source>
</evidence>
<comment type="caution">
    <text evidence="8">The sequence shown here is derived from an EMBL/GenBank/DDBJ whole genome shotgun (WGS) entry which is preliminary data.</text>
</comment>
<gene>
    <name evidence="8" type="ORF">CVT24_002224</name>
</gene>
<keyword evidence="9" id="KW-1185">Reference proteome</keyword>
<dbReference type="GO" id="GO:0000467">
    <property type="term" value="P:exonucleolytic trimming to generate mature 3'-end of 5.8S rRNA from tricistronic rRNA transcript (SSU-rRNA, 5.8S rRNA, LSU-rRNA)"/>
    <property type="evidence" value="ECO:0007669"/>
    <property type="project" value="TreeGrafter"/>
</dbReference>
<sequence>MASISLSKSEKSYIQAGLLSTPPTRADGRSLTDYRAVALETGTIPLANGSARVSIGANPHDGSGGTVVLAGVKLEVVDIGVGSRSDEGVQRDGGLNCTVNCSPAAYPHLSQNALDELQYDLTTLISTTLSHRTLHPANLIIVENKKAWQVHLDLVVFADAGNVYDALFMASRAALWDTKVPRTRGVGYKAPASTSASSSLAKGKKSMIGADEDVEMKDQEQISGLDTRTIVHPATDFELPDYWDEGEPLDGQDKWPVCVTLNIPSSTVHFLDATLPEDAAVPFKLLVMFAFSDPSKGKGSDTQSSAVIQGVRTLGIGEMSKEQFANLIKSAEIHARELWAALNLRLREEATNRERKGKYKE</sequence>
<evidence type="ECO:0000256" key="2">
    <source>
        <dbReference type="ARBA" id="ARBA00004604"/>
    </source>
</evidence>
<protein>
    <recommendedName>
        <fullName evidence="6">Ribosomal RNA-processing protein 42</fullName>
    </recommendedName>
</protein>
<dbReference type="GO" id="GO:0071028">
    <property type="term" value="P:nuclear mRNA surveillance"/>
    <property type="evidence" value="ECO:0007669"/>
    <property type="project" value="TreeGrafter"/>
</dbReference>
<dbReference type="InterPro" id="IPR050590">
    <property type="entry name" value="Exosome_comp_Rrp42_subfam"/>
</dbReference>
<dbReference type="GO" id="GO:0000176">
    <property type="term" value="C:nuclear exosome (RNase complex)"/>
    <property type="evidence" value="ECO:0007669"/>
    <property type="project" value="TreeGrafter"/>
</dbReference>
<dbReference type="Pfam" id="PF01138">
    <property type="entry name" value="RNase_PH"/>
    <property type="match status" value="1"/>
</dbReference>
<dbReference type="GO" id="GO:0034473">
    <property type="term" value="P:U1 snRNA 3'-end processing"/>
    <property type="evidence" value="ECO:0007669"/>
    <property type="project" value="TreeGrafter"/>
</dbReference>
<dbReference type="GO" id="GO:0071035">
    <property type="term" value="P:nuclear polyadenylation-dependent rRNA catabolic process"/>
    <property type="evidence" value="ECO:0007669"/>
    <property type="project" value="TreeGrafter"/>
</dbReference>
<dbReference type="InterPro" id="IPR027408">
    <property type="entry name" value="PNPase/RNase_PH_dom_sf"/>
</dbReference>
<dbReference type="InterPro" id="IPR001247">
    <property type="entry name" value="ExoRNase_PH_dom1"/>
</dbReference>
<dbReference type="GO" id="GO:0035925">
    <property type="term" value="F:mRNA 3'-UTR AU-rich region binding"/>
    <property type="evidence" value="ECO:0007669"/>
    <property type="project" value="TreeGrafter"/>
</dbReference>
<comment type="subcellular location">
    <subcellularLocation>
        <location evidence="1">Cytoplasm</location>
    </subcellularLocation>
    <subcellularLocation>
        <location evidence="2">Nucleus</location>
        <location evidence="2">Nucleolus</location>
    </subcellularLocation>
</comment>
<comment type="similarity">
    <text evidence="3">Belongs to the RNase PH family.</text>
</comment>
<accession>A0A409YII9</accession>
<dbReference type="STRING" id="181874.A0A409YII9"/>
<dbReference type="SUPFAM" id="SSF55666">
    <property type="entry name" value="Ribonuclease PH domain 2-like"/>
    <property type="match status" value="1"/>
</dbReference>
<evidence type="ECO:0000256" key="1">
    <source>
        <dbReference type="ARBA" id="ARBA00004496"/>
    </source>
</evidence>
<dbReference type="OrthoDB" id="272245at2759"/>
<organism evidence="8 9">
    <name type="scientific">Panaeolus cyanescens</name>
    <dbReference type="NCBI Taxonomy" id="181874"/>
    <lineage>
        <taxon>Eukaryota</taxon>
        <taxon>Fungi</taxon>
        <taxon>Dikarya</taxon>
        <taxon>Basidiomycota</taxon>
        <taxon>Agaricomycotina</taxon>
        <taxon>Agaricomycetes</taxon>
        <taxon>Agaricomycetidae</taxon>
        <taxon>Agaricales</taxon>
        <taxon>Agaricineae</taxon>
        <taxon>Galeropsidaceae</taxon>
        <taxon>Panaeolus</taxon>
    </lineage>
</organism>
<dbReference type="Gene3D" id="3.30.230.70">
    <property type="entry name" value="GHMP Kinase, N-terminal domain"/>
    <property type="match status" value="1"/>
</dbReference>
<evidence type="ECO:0000256" key="3">
    <source>
        <dbReference type="ARBA" id="ARBA00006678"/>
    </source>
</evidence>
<dbReference type="GO" id="GO:0005730">
    <property type="term" value="C:nucleolus"/>
    <property type="evidence" value="ECO:0007669"/>
    <property type="project" value="UniProtKB-SubCell"/>
</dbReference>
<dbReference type="InterPro" id="IPR036345">
    <property type="entry name" value="ExoRNase_PH_dom2_sf"/>
</dbReference>
<dbReference type="FunCoup" id="A0A409YII9">
    <property type="interactions" value="54"/>
</dbReference>
<evidence type="ECO:0000256" key="4">
    <source>
        <dbReference type="ARBA" id="ARBA00022490"/>
    </source>
</evidence>
<dbReference type="GO" id="GO:0000177">
    <property type="term" value="C:cytoplasmic exosome (RNase complex)"/>
    <property type="evidence" value="ECO:0007669"/>
    <property type="project" value="TreeGrafter"/>
</dbReference>